<dbReference type="InterPro" id="IPR036291">
    <property type="entry name" value="NAD(P)-bd_dom_sf"/>
</dbReference>
<dbReference type="GO" id="GO:0000166">
    <property type="term" value="F:nucleotide binding"/>
    <property type="evidence" value="ECO:0007669"/>
    <property type="project" value="InterPro"/>
</dbReference>
<dbReference type="InterPro" id="IPR051317">
    <property type="entry name" value="Gfo/Idh/MocA_oxidoreduct"/>
</dbReference>
<evidence type="ECO:0000259" key="3">
    <source>
        <dbReference type="Pfam" id="PF22685"/>
    </source>
</evidence>
<dbReference type="Gene3D" id="3.40.50.720">
    <property type="entry name" value="NAD(P)-binding Rossmann-like Domain"/>
    <property type="match status" value="1"/>
</dbReference>
<sequence>MGRMIRLGILGASANPFAWASAAHIPALRSLPEYELVAVASRNQENADAAAAKHGIPRAYGDYHQMLAQPDLDMIIVSTSSAHHHEFVMPAIAAGKHVFCEWPFGTSMQQAVEMRDAAKARGVRSLVGLQNRCAPIVAFVRDLIGQGYVGTLWSVNFDRANDQTARMSVSQAYVDFLEHANAGLRIMGGHALDTLAAYVGEFADLQAYMEIGMKEIRIDTGAVVPMTHRDHILVQGRLENGAVASVVMKQNSPTYKPFHLEISGSKGAIIITTDGDLDPSERHPGVPNDYLIYGTDRLGGSFEPLAIPARYRTAPDDTPDTQPLNVAQMYQDFARALFEDRPGPLDFDHGVLRHEQLATIERAAASGERQPFVQI</sequence>
<evidence type="ECO:0000256" key="1">
    <source>
        <dbReference type="SAM" id="SignalP"/>
    </source>
</evidence>
<dbReference type="Gene3D" id="3.30.360.10">
    <property type="entry name" value="Dihydrodipicolinate Reductase, domain 2"/>
    <property type="match status" value="1"/>
</dbReference>
<reference evidence="4 5" key="1">
    <citation type="submission" date="2017-09" db="EMBL/GenBank/DDBJ databases">
        <title>The Catabolism of 3,6-Dichlorosalicylic acid is Initiated by the Cytochrome P450 Monooxygenase DsmABC in Rhizorhabdus dicambivorans Ndbn-20.</title>
        <authorList>
            <person name="Na L."/>
        </authorList>
    </citation>
    <scope>NUCLEOTIDE SEQUENCE [LARGE SCALE GENOMIC DNA]</scope>
    <source>
        <strain evidence="4 5">Ndbn-20m</strain>
    </source>
</reference>
<dbReference type="PANTHER" id="PTHR43708">
    <property type="entry name" value="CONSERVED EXPRESSED OXIDOREDUCTASE (EUROFUNG)"/>
    <property type="match status" value="1"/>
</dbReference>
<keyword evidence="1" id="KW-0732">Signal</keyword>
<dbReference type="KEGG" id="rdi:CMV14_16600"/>
<feature type="signal peptide" evidence="1">
    <location>
        <begin position="1"/>
        <end position="20"/>
    </location>
</feature>
<feature type="domain" description="Gal80p-like C-terminal" evidence="3">
    <location>
        <begin position="135"/>
        <end position="272"/>
    </location>
</feature>
<comment type="caution">
    <text evidence="4">The sequence shown here is derived from an EMBL/GenBank/DDBJ whole genome shotgun (WGS) entry which is preliminary data.</text>
</comment>
<dbReference type="InterPro" id="IPR055080">
    <property type="entry name" value="Gal80p-like_C"/>
</dbReference>
<evidence type="ECO:0000313" key="4">
    <source>
        <dbReference type="EMBL" id="PCE42930.1"/>
    </source>
</evidence>
<proteinExistence type="predicted"/>
<feature type="domain" description="Gfo/Idh/MocA-like oxidoreductase N-terminal" evidence="2">
    <location>
        <begin position="6"/>
        <end position="128"/>
    </location>
</feature>
<name>A0A2A4FYW6_9SPHN</name>
<dbReference type="EMBL" id="NWUF01000005">
    <property type="protein sequence ID" value="PCE42930.1"/>
    <property type="molecule type" value="Genomic_DNA"/>
</dbReference>
<organism evidence="4 5">
    <name type="scientific">Rhizorhabdus dicambivorans</name>
    <dbReference type="NCBI Taxonomy" id="1850238"/>
    <lineage>
        <taxon>Bacteria</taxon>
        <taxon>Pseudomonadati</taxon>
        <taxon>Pseudomonadota</taxon>
        <taxon>Alphaproteobacteria</taxon>
        <taxon>Sphingomonadales</taxon>
        <taxon>Sphingomonadaceae</taxon>
        <taxon>Rhizorhabdus</taxon>
    </lineage>
</organism>
<dbReference type="InterPro" id="IPR000683">
    <property type="entry name" value="Gfo/Idh/MocA-like_OxRdtase_N"/>
</dbReference>
<gene>
    <name evidence="4" type="ORF">COO09_06385</name>
</gene>
<protein>
    <submittedName>
        <fullName evidence="4">Gfo/Idh/MocA family oxidoreductase</fullName>
    </submittedName>
</protein>
<dbReference type="Proteomes" id="UP000218934">
    <property type="component" value="Unassembled WGS sequence"/>
</dbReference>
<dbReference type="PANTHER" id="PTHR43708:SF1">
    <property type="entry name" value="GALACTOSE_LACTOSE METABOLISM REGULATORY PROTEIN GAL80"/>
    <property type="match status" value="1"/>
</dbReference>
<dbReference type="Pfam" id="PF22685">
    <property type="entry name" value="Gal80p_C-like"/>
    <property type="match status" value="1"/>
</dbReference>
<dbReference type="RefSeq" id="WP_066969475.1">
    <property type="nucleotide sequence ID" value="NZ_CP023449.1"/>
</dbReference>
<evidence type="ECO:0000313" key="5">
    <source>
        <dbReference type="Proteomes" id="UP000218934"/>
    </source>
</evidence>
<keyword evidence="5" id="KW-1185">Reference proteome</keyword>
<dbReference type="SUPFAM" id="SSF55347">
    <property type="entry name" value="Glyceraldehyde-3-phosphate dehydrogenase-like, C-terminal domain"/>
    <property type="match status" value="1"/>
</dbReference>
<evidence type="ECO:0000259" key="2">
    <source>
        <dbReference type="Pfam" id="PF01408"/>
    </source>
</evidence>
<accession>A0A2A4FYW6</accession>
<dbReference type="SUPFAM" id="SSF51735">
    <property type="entry name" value="NAD(P)-binding Rossmann-fold domains"/>
    <property type="match status" value="1"/>
</dbReference>
<dbReference type="AlphaFoldDB" id="A0A2A4FYW6"/>
<feature type="chain" id="PRO_5011974750" evidence="1">
    <location>
        <begin position="21"/>
        <end position="375"/>
    </location>
</feature>
<dbReference type="OrthoDB" id="9792935at2"/>
<dbReference type="Pfam" id="PF01408">
    <property type="entry name" value="GFO_IDH_MocA"/>
    <property type="match status" value="1"/>
</dbReference>